<sequence>MFHNKTFNLVILGGFLLIVYLCFRDKKKNGGTFEEFKYIKPPVKTIKSILKKNKCKNINRRVSFILPKEEDDSYVNVEEMEIPKTQFQFPEKEHVNKESLEASKLCMNNKLDLYQSYPGRLEKIKKCDRVTGPVAIKDVYDSLIVDYKRDIQDKTHEIGTQNTEAAAFGLKSFTNTDWAYNNESINNGGKMENGLYANDPNISSQAIL</sequence>
<evidence type="ECO:0000313" key="2">
    <source>
        <dbReference type="EMBL" id="VVU95262.1"/>
    </source>
</evidence>
<organism evidence="2">
    <name type="scientific">seawater metagenome</name>
    <dbReference type="NCBI Taxonomy" id="1561972"/>
    <lineage>
        <taxon>unclassified sequences</taxon>
        <taxon>metagenomes</taxon>
        <taxon>ecological metagenomes</taxon>
    </lineage>
</organism>
<dbReference type="AlphaFoldDB" id="A0A5E8CM17"/>
<keyword evidence="1" id="KW-1133">Transmembrane helix</keyword>
<evidence type="ECO:0000256" key="1">
    <source>
        <dbReference type="SAM" id="Phobius"/>
    </source>
</evidence>
<feature type="transmembrane region" description="Helical" evidence="1">
    <location>
        <begin position="6"/>
        <end position="23"/>
    </location>
</feature>
<name>A0A5E8CM17_9ZZZZ</name>
<accession>A0A5E8CM17</accession>
<dbReference type="EMBL" id="CABVLZ010000004">
    <property type="protein sequence ID" value="VVU95262.1"/>
    <property type="molecule type" value="Genomic_DNA"/>
</dbReference>
<protein>
    <submittedName>
        <fullName evidence="2">Uncharacterized protein</fullName>
    </submittedName>
</protein>
<gene>
    <name evidence="2" type="ORF">CPAV1605_987</name>
</gene>
<proteinExistence type="predicted"/>
<keyword evidence="1" id="KW-0472">Membrane</keyword>
<reference evidence="2" key="1">
    <citation type="submission" date="2019-09" db="EMBL/GenBank/DDBJ databases">
        <authorList>
            <person name="Needham M D."/>
        </authorList>
    </citation>
    <scope>NUCLEOTIDE SEQUENCE</scope>
</reference>
<keyword evidence="1" id="KW-0812">Transmembrane</keyword>